<evidence type="ECO:0000256" key="2">
    <source>
        <dbReference type="ARBA" id="ARBA00022723"/>
    </source>
</evidence>
<name>A0A9W9CLK6_9PLEO</name>
<dbReference type="Proteomes" id="UP001140560">
    <property type="component" value="Unassembled WGS sequence"/>
</dbReference>
<proteinExistence type="inferred from homology"/>
<sequence>MVAQQKSKGNFFLEIHGFKPLHKEEPSSRWSATARKSRILFSVKSSIQVSIFPRSSDIPCKTQEAQQATVKGIDSDHQKSTIIDTDHFFIKPETLSISGASKPLSFDKSYKLMISVNFASGNDAEEVYRHLGIENAEQNAHTRLSTMFENILECPQETIILPLRDFKKRRLDFGIEVSMYWTSTGESILSVHNQQTQMRSQPDSYPTPPLDIEKPRYQLTFVYAKETIRRTSLVCPHQSCYKRKPTSIGDLRMHLDSWHDYFRYRAIREKVDEGVEHWRFECEVSDHKADQRASDRADEPFDVRVIAPKQPFNQRKYLAEGNDEYQRAARLERPTKYPISKVAAAITPSIPNPIRRKPPEEVQERPVRAKKRYPVPAAPPGITFFRSSSKRPLREGELISESDDEVDTTWVELRKTAEDQKNKGISNTARRFLNVFDKFMGDEHLQSDIHASDALVRFAREKGAWLWQEQVIYEFKTKMNELLEDEIISNEVHAACLGIVQSQKSIEKEATGQETNNEEVTLGAEENAPEANGEKPPGQETNLSQKLTEIVVQRLRTLSTFMPSSGSGSTKDTNQKGKGKAKLTDTGHLTPITADSDGDVEMREASLKHHHHAADAQQTISQDSDREVDPPYDLCFCGSDALVVSKGEIVIVCNNIVSTPPSNLVAL</sequence>
<feature type="compositionally biased region" description="Polar residues" evidence="7">
    <location>
        <begin position="560"/>
        <end position="572"/>
    </location>
</feature>
<evidence type="ECO:0000256" key="3">
    <source>
        <dbReference type="ARBA" id="ARBA00022771"/>
    </source>
</evidence>
<dbReference type="OrthoDB" id="166746at2759"/>
<feature type="compositionally biased region" description="Basic and acidic residues" evidence="7">
    <location>
        <begin position="357"/>
        <end position="367"/>
    </location>
</feature>
<evidence type="ECO:0000256" key="6">
    <source>
        <dbReference type="ARBA" id="ARBA00023163"/>
    </source>
</evidence>
<dbReference type="AlphaFoldDB" id="A0A9W9CLK6"/>
<protein>
    <recommendedName>
        <fullName evidence="8">Polycomb protein VEFS-Box domain-containing protein</fullName>
    </recommendedName>
</protein>
<evidence type="ECO:0000313" key="10">
    <source>
        <dbReference type="Proteomes" id="UP001140560"/>
    </source>
</evidence>
<comment type="caution">
    <text evidence="9">The sequence shown here is derived from an EMBL/GenBank/DDBJ whole genome shotgun (WGS) entry which is preliminary data.</text>
</comment>
<keyword evidence="6" id="KW-0804">Transcription</keyword>
<evidence type="ECO:0000256" key="1">
    <source>
        <dbReference type="ARBA" id="ARBA00007416"/>
    </source>
</evidence>
<accession>A0A9W9CLK6</accession>
<evidence type="ECO:0000256" key="4">
    <source>
        <dbReference type="ARBA" id="ARBA00022833"/>
    </source>
</evidence>
<reference evidence="9" key="1">
    <citation type="submission" date="2022-10" db="EMBL/GenBank/DDBJ databases">
        <title>Tapping the CABI collections for fungal endophytes: first genome assemblies for Collariella, Neodidymelliopsis, Ascochyta clinopodiicola, Didymella pomorum, Didymosphaeria variabile, Neocosmospora piperis and Neocucurbitaria cava.</title>
        <authorList>
            <person name="Hill R."/>
        </authorList>
    </citation>
    <scope>NUCLEOTIDE SEQUENCE</scope>
    <source>
        <strain evidence="9">IMI 356814</strain>
    </source>
</reference>
<dbReference type="Pfam" id="PF09733">
    <property type="entry name" value="VEFS-Box"/>
    <property type="match status" value="1"/>
</dbReference>
<dbReference type="CDD" id="cd21552">
    <property type="entry name" value="VEFS-box_ctSUZ12-like"/>
    <property type="match status" value="1"/>
</dbReference>
<feature type="domain" description="Polycomb protein VEFS-Box" evidence="8">
    <location>
        <begin position="383"/>
        <end position="490"/>
    </location>
</feature>
<keyword evidence="4" id="KW-0862">Zinc</keyword>
<dbReference type="InterPro" id="IPR019135">
    <property type="entry name" value="Polycomb_protein_VEFS-Box"/>
</dbReference>
<keyword evidence="10" id="KW-1185">Reference proteome</keyword>
<organism evidence="9 10">
    <name type="scientific">Neocucurbitaria cava</name>
    <dbReference type="NCBI Taxonomy" id="798079"/>
    <lineage>
        <taxon>Eukaryota</taxon>
        <taxon>Fungi</taxon>
        <taxon>Dikarya</taxon>
        <taxon>Ascomycota</taxon>
        <taxon>Pezizomycotina</taxon>
        <taxon>Dothideomycetes</taxon>
        <taxon>Pleosporomycetidae</taxon>
        <taxon>Pleosporales</taxon>
        <taxon>Pleosporineae</taxon>
        <taxon>Cucurbitariaceae</taxon>
        <taxon>Neocucurbitaria</taxon>
    </lineage>
</organism>
<keyword evidence="2" id="KW-0479">Metal-binding</keyword>
<dbReference type="EMBL" id="JAPEUY010000009">
    <property type="protein sequence ID" value="KAJ4369593.1"/>
    <property type="molecule type" value="Genomic_DNA"/>
</dbReference>
<comment type="similarity">
    <text evidence="1">Belongs to the VEFS (VRN2-EMF2-FIS2-SU(Z)12) family.</text>
</comment>
<evidence type="ECO:0000259" key="8">
    <source>
        <dbReference type="Pfam" id="PF09733"/>
    </source>
</evidence>
<gene>
    <name evidence="9" type="ORF">N0V83_005355</name>
</gene>
<keyword evidence="5" id="KW-0805">Transcription regulation</keyword>
<dbReference type="GO" id="GO:0008270">
    <property type="term" value="F:zinc ion binding"/>
    <property type="evidence" value="ECO:0007669"/>
    <property type="project" value="UniProtKB-KW"/>
</dbReference>
<feature type="region of interest" description="Disordered" evidence="7">
    <location>
        <begin position="560"/>
        <end position="626"/>
    </location>
</feature>
<evidence type="ECO:0000256" key="7">
    <source>
        <dbReference type="SAM" id="MobiDB-lite"/>
    </source>
</evidence>
<evidence type="ECO:0000256" key="5">
    <source>
        <dbReference type="ARBA" id="ARBA00023015"/>
    </source>
</evidence>
<evidence type="ECO:0000313" key="9">
    <source>
        <dbReference type="EMBL" id="KAJ4369593.1"/>
    </source>
</evidence>
<feature type="region of interest" description="Disordered" evidence="7">
    <location>
        <begin position="349"/>
        <end position="368"/>
    </location>
</feature>
<keyword evidence="3" id="KW-0863">Zinc-finger</keyword>